<organism evidence="1">
    <name type="scientific">marine sediment metagenome</name>
    <dbReference type="NCBI Taxonomy" id="412755"/>
    <lineage>
        <taxon>unclassified sequences</taxon>
        <taxon>metagenomes</taxon>
        <taxon>ecological metagenomes</taxon>
    </lineage>
</organism>
<dbReference type="EMBL" id="BARW01015107">
    <property type="protein sequence ID" value="GAI90850.1"/>
    <property type="molecule type" value="Genomic_DNA"/>
</dbReference>
<sequence length="72" mass="8712">MQESYFTVTATGNTYRVKHQLKSWGFRWDPHLRAWVNLKADTWRLNDYMKLISSSYWRGINLACEKRQDLQT</sequence>
<gene>
    <name evidence="1" type="ORF">S12H4_26592</name>
</gene>
<reference evidence="1" key="1">
    <citation type="journal article" date="2014" name="Front. Microbiol.">
        <title>High frequency of phylogenetically diverse reductive dehalogenase-homologous genes in deep subseafloor sedimentary metagenomes.</title>
        <authorList>
            <person name="Kawai M."/>
            <person name="Futagami T."/>
            <person name="Toyoda A."/>
            <person name="Takaki Y."/>
            <person name="Nishi S."/>
            <person name="Hori S."/>
            <person name="Arai W."/>
            <person name="Tsubouchi T."/>
            <person name="Morono Y."/>
            <person name="Uchiyama I."/>
            <person name="Ito T."/>
            <person name="Fujiyama A."/>
            <person name="Inagaki F."/>
            <person name="Takami H."/>
        </authorList>
    </citation>
    <scope>NUCLEOTIDE SEQUENCE</scope>
    <source>
        <strain evidence="1">Expedition CK06-06</strain>
    </source>
</reference>
<evidence type="ECO:0000313" key="1">
    <source>
        <dbReference type="EMBL" id="GAI90850.1"/>
    </source>
</evidence>
<comment type="caution">
    <text evidence="1">The sequence shown here is derived from an EMBL/GenBank/DDBJ whole genome shotgun (WGS) entry which is preliminary data.</text>
</comment>
<proteinExistence type="predicted"/>
<accession>X1TTF5</accession>
<protein>
    <submittedName>
        <fullName evidence="1">Uncharacterized protein</fullName>
    </submittedName>
</protein>
<dbReference type="AlphaFoldDB" id="X1TTF5"/>
<name>X1TTF5_9ZZZZ</name>